<dbReference type="Proteomes" id="UP001501444">
    <property type="component" value="Unassembled WGS sequence"/>
</dbReference>
<comment type="caution">
    <text evidence="1">The sequence shown here is derived from an EMBL/GenBank/DDBJ whole genome shotgun (WGS) entry which is preliminary data.</text>
</comment>
<gene>
    <name evidence="1" type="ORF">GCM10010170_011190</name>
</gene>
<evidence type="ECO:0000313" key="1">
    <source>
        <dbReference type="EMBL" id="GAA2332316.1"/>
    </source>
</evidence>
<evidence type="ECO:0008006" key="3">
    <source>
        <dbReference type="Google" id="ProtNLM"/>
    </source>
</evidence>
<proteinExistence type="predicted"/>
<dbReference type="RefSeq" id="WP_344611136.1">
    <property type="nucleotide sequence ID" value="NZ_BAAARV010000007.1"/>
</dbReference>
<protein>
    <recommendedName>
        <fullName evidence="3">Zinc finger CGNR domain-containing protein</fullName>
    </recommendedName>
</protein>
<organism evidence="1 2">
    <name type="scientific">Dactylosporangium salmoneum</name>
    <dbReference type="NCBI Taxonomy" id="53361"/>
    <lineage>
        <taxon>Bacteria</taxon>
        <taxon>Bacillati</taxon>
        <taxon>Actinomycetota</taxon>
        <taxon>Actinomycetes</taxon>
        <taxon>Micromonosporales</taxon>
        <taxon>Micromonosporaceae</taxon>
        <taxon>Dactylosporangium</taxon>
    </lineage>
</organism>
<keyword evidence="2" id="KW-1185">Reference proteome</keyword>
<dbReference type="EMBL" id="BAAARV010000007">
    <property type="protein sequence ID" value="GAA2332316.1"/>
    <property type="molecule type" value="Genomic_DNA"/>
</dbReference>
<name>A0ABN3FL65_9ACTN</name>
<reference evidence="1 2" key="1">
    <citation type="journal article" date="2019" name="Int. J. Syst. Evol. Microbiol.">
        <title>The Global Catalogue of Microorganisms (GCM) 10K type strain sequencing project: providing services to taxonomists for standard genome sequencing and annotation.</title>
        <authorList>
            <consortium name="The Broad Institute Genomics Platform"/>
            <consortium name="The Broad Institute Genome Sequencing Center for Infectious Disease"/>
            <person name="Wu L."/>
            <person name="Ma J."/>
        </authorList>
    </citation>
    <scope>NUCLEOTIDE SEQUENCE [LARGE SCALE GENOMIC DNA]</scope>
    <source>
        <strain evidence="1 2">JCM 3272</strain>
    </source>
</reference>
<sequence>MATDEDLIEVARTVRSYLSQLGLSRPDAADLDRALGEALARAGGPDDRAAEIMALLERDERVRGWAADFLRGGGPPDVVDSDRGAPVLAGRGEWVARRRFACPEGDYVWWQRTVGQRTPSCPTHAVALIPAQR</sequence>
<evidence type="ECO:0000313" key="2">
    <source>
        <dbReference type="Proteomes" id="UP001501444"/>
    </source>
</evidence>
<accession>A0ABN3FL65</accession>